<evidence type="ECO:0000256" key="3">
    <source>
        <dbReference type="PIRSR" id="PIRSR602401-1"/>
    </source>
</evidence>
<dbReference type="InterPro" id="IPR050121">
    <property type="entry name" value="Cytochrome_P450_monoxygenase"/>
</dbReference>
<keyword evidence="4" id="KW-0503">Monooxygenase</keyword>
<dbReference type="Gene3D" id="1.10.630.10">
    <property type="entry name" value="Cytochrome P450"/>
    <property type="match status" value="1"/>
</dbReference>
<dbReference type="GO" id="GO:0020037">
    <property type="term" value="F:heme binding"/>
    <property type="evidence" value="ECO:0007669"/>
    <property type="project" value="InterPro"/>
</dbReference>
<dbReference type="PANTHER" id="PTHR24305:SF166">
    <property type="entry name" value="CYTOCHROME P450 12A4, MITOCHONDRIAL-RELATED"/>
    <property type="match status" value="1"/>
</dbReference>
<reference evidence="5 6" key="1">
    <citation type="submission" date="2016-11" db="EMBL/GenBank/DDBJ databases">
        <authorList>
            <person name="Jaros S."/>
            <person name="Januszkiewicz K."/>
            <person name="Wedrychowicz H."/>
        </authorList>
    </citation>
    <scope>NUCLEOTIDE SEQUENCE [LARGE SCALE GENOMIC DNA]</scope>
    <source>
        <strain evidence="5 6">DSM 45627</strain>
    </source>
</reference>
<evidence type="ECO:0000256" key="1">
    <source>
        <dbReference type="ARBA" id="ARBA00001971"/>
    </source>
</evidence>
<dbReference type="Proteomes" id="UP000186132">
    <property type="component" value="Unassembled WGS sequence"/>
</dbReference>
<sequence>MTSVADFVTHRARHLDTAALPPGPRLPVPVQTALFLGLGNIVAPIWRRRYGDVFAVHVAPAGHGIVLSNPEHIREVFNGPADTFHAGEGNAILGPIMGEHSVLLLDEEEHRVARKRVMSAFRGETTASWRPVVADVAARDVATWPVDRPFAVHPHLNDVSLEVILRIVFGVSDDARLARMRPLLQRLVRIGPTILLGWVYPQLERIGPWRRFLRLKAAVDRLVYAEIAERRTVADLAERTDVLSKLLVAAPEQSDAELRDHLMTLLLAGHETTASTLAWTLHDLARTPDVLARARRAADEGDEDYLEAVVKESLRLRPVISEVARRLAKPVRVGGYDLPAGVVVFPSIKLVQLRPDLYDEPLAFRPERFLGVTPPPATWIPFGGGLRRCLGAALAMVEAVAVLRTVLTSVDIEPAGHAEPSRARNITQVPARGARLVTRPR</sequence>
<dbReference type="PROSITE" id="PS00086">
    <property type="entry name" value="CYTOCHROME_P450"/>
    <property type="match status" value="1"/>
</dbReference>
<evidence type="ECO:0000256" key="2">
    <source>
        <dbReference type="ARBA" id="ARBA00010617"/>
    </source>
</evidence>
<dbReference type="GO" id="GO:0004497">
    <property type="term" value="F:monooxygenase activity"/>
    <property type="evidence" value="ECO:0007669"/>
    <property type="project" value="UniProtKB-KW"/>
</dbReference>
<dbReference type="EMBL" id="FQVU01000002">
    <property type="protein sequence ID" value="SHG32077.1"/>
    <property type="molecule type" value="Genomic_DNA"/>
</dbReference>
<dbReference type="RefSeq" id="WP_073389272.1">
    <property type="nucleotide sequence ID" value="NZ_FQVU01000002.1"/>
</dbReference>
<comment type="similarity">
    <text evidence="2 4">Belongs to the cytochrome P450 family.</text>
</comment>
<dbReference type="STRING" id="1206085.SAMN05443575_2011"/>
<dbReference type="PRINTS" id="PR00385">
    <property type="entry name" value="P450"/>
</dbReference>
<dbReference type="InterPro" id="IPR001128">
    <property type="entry name" value="Cyt_P450"/>
</dbReference>
<dbReference type="InterPro" id="IPR002401">
    <property type="entry name" value="Cyt_P450_E_grp-I"/>
</dbReference>
<feature type="binding site" description="axial binding residue" evidence="3">
    <location>
        <position position="389"/>
    </location>
    <ligand>
        <name>heme</name>
        <dbReference type="ChEBI" id="CHEBI:30413"/>
    </ligand>
    <ligandPart>
        <name>Fe</name>
        <dbReference type="ChEBI" id="CHEBI:18248"/>
    </ligandPart>
</feature>
<dbReference type="PANTHER" id="PTHR24305">
    <property type="entry name" value="CYTOCHROME P450"/>
    <property type="match status" value="1"/>
</dbReference>
<proteinExistence type="inferred from homology"/>
<accession>A0A1M5IUT2</accession>
<comment type="cofactor">
    <cofactor evidence="1 3">
        <name>heme</name>
        <dbReference type="ChEBI" id="CHEBI:30413"/>
    </cofactor>
</comment>
<dbReference type="GO" id="GO:0016705">
    <property type="term" value="F:oxidoreductase activity, acting on paired donors, with incorporation or reduction of molecular oxygen"/>
    <property type="evidence" value="ECO:0007669"/>
    <property type="project" value="InterPro"/>
</dbReference>
<dbReference type="Pfam" id="PF00067">
    <property type="entry name" value="p450"/>
    <property type="match status" value="1"/>
</dbReference>
<keyword evidence="4" id="KW-0560">Oxidoreductase</keyword>
<evidence type="ECO:0000256" key="4">
    <source>
        <dbReference type="RuleBase" id="RU000461"/>
    </source>
</evidence>
<dbReference type="PRINTS" id="PR00463">
    <property type="entry name" value="EP450I"/>
</dbReference>
<dbReference type="AlphaFoldDB" id="A0A1M5IUT2"/>
<keyword evidence="6" id="KW-1185">Reference proteome</keyword>
<gene>
    <name evidence="5" type="ORF">SAMN05443575_2011</name>
</gene>
<protein>
    <submittedName>
        <fullName evidence="5">Cytochrome P450</fullName>
    </submittedName>
</protein>
<organism evidence="5 6">
    <name type="scientific">Jatrophihabitans endophyticus</name>
    <dbReference type="NCBI Taxonomy" id="1206085"/>
    <lineage>
        <taxon>Bacteria</taxon>
        <taxon>Bacillati</taxon>
        <taxon>Actinomycetota</taxon>
        <taxon>Actinomycetes</taxon>
        <taxon>Jatrophihabitantales</taxon>
        <taxon>Jatrophihabitantaceae</taxon>
        <taxon>Jatrophihabitans</taxon>
    </lineage>
</organism>
<evidence type="ECO:0000313" key="5">
    <source>
        <dbReference type="EMBL" id="SHG32077.1"/>
    </source>
</evidence>
<keyword evidence="3 4" id="KW-0408">Iron</keyword>
<dbReference type="CDD" id="cd11053">
    <property type="entry name" value="CYP110-like"/>
    <property type="match status" value="1"/>
</dbReference>
<dbReference type="GO" id="GO:0005506">
    <property type="term" value="F:iron ion binding"/>
    <property type="evidence" value="ECO:0007669"/>
    <property type="project" value="InterPro"/>
</dbReference>
<dbReference type="SUPFAM" id="SSF48264">
    <property type="entry name" value="Cytochrome P450"/>
    <property type="match status" value="1"/>
</dbReference>
<keyword evidence="3 4" id="KW-0479">Metal-binding</keyword>
<dbReference type="InterPro" id="IPR017972">
    <property type="entry name" value="Cyt_P450_CS"/>
</dbReference>
<name>A0A1M5IUT2_9ACTN</name>
<evidence type="ECO:0000313" key="6">
    <source>
        <dbReference type="Proteomes" id="UP000186132"/>
    </source>
</evidence>
<dbReference type="OrthoDB" id="5290182at2"/>
<keyword evidence="3 4" id="KW-0349">Heme</keyword>
<dbReference type="InterPro" id="IPR036396">
    <property type="entry name" value="Cyt_P450_sf"/>
</dbReference>